<keyword evidence="3" id="KW-1133">Transmembrane helix</keyword>
<protein>
    <recommendedName>
        <fullName evidence="4">K+ potassium transporter integral membrane domain-containing protein</fullName>
    </recommendedName>
</protein>
<feature type="transmembrane region" description="Helical" evidence="3">
    <location>
        <begin position="117"/>
        <end position="137"/>
    </location>
</feature>
<evidence type="ECO:0000313" key="5">
    <source>
        <dbReference type="EMBL" id="KAI5330572.1"/>
    </source>
</evidence>
<proteinExistence type="inferred from homology"/>
<dbReference type="Proteomes" id="UP001054821">
    <property type="component" value="Chromosome 5"/>
</dbReference>
<evidence type="ECO:0000256" key="1">
    <source>
        <dbReference type="ARBA" id="ARBA00004651"/>
    </source>
</evidence>
<comment type="caution">
    <text evidence="5">The sequence shown here is derived from an EMBL/GenBank/DDBJ whole genome shotgun (WGS) entry which is preliminary data.</text>
</comment>
<dbReference type="PANTHER" id="PTHR30540">
    <property type="entry name" value="OSMOTIC STRESS POTASSIUM TRANSPORTER"/>
    <property type="match status" value="1"/>
</dbReference>
<dbReference type="Pfam" id="PF02705">
    <property type="entry name" value="K_trans"/>
    <property type="match status" value="1"/>
</dbReference>
<dbReference type="InterPro" id="IPR053951">
    <property type="entry name" value="K_trans_N"/>
</dbReference>
<feature type="domain" description="K+ potassium transporter integral membrane" evidence="4">
    <location>
        <begin position="12"/>
        <end position="97"/>
    </location>
</feature>
<accession>A0AAD4VVF0</accession>
<dbReference type="InterPro" id="IPR003855">
    <property type="entry name" value="K+_transporter"/>
</dbReference>
<keyword evidence="6" id="KW-1185">Reference proteome</keyword>
<feature type="transmembrane region" description="Helical" evidence="3">
    <location>
        <begin position="75"/>
        <end position="97"/>
    </location>
</feature>
<gene>
    <name evidence="5" type="ORF">L3X38_029970</name>
</gene>
<evidence type="ECO:0000256" key="3">
    <source>
        <dbReference type="SAM" id="Phobius"/>
    </source>
</evidence>
<dbReference type="GO" id="GO:0005886">
    <property type="term" value="C:plasma membrane"/>
    <property type="evidence" value="ECO:0007669"/>
    <property type="project" value="UniProtKB-SubCell"/>
</dbReference>
<evidence type="ECO:0000313" key="6">
    <source>
        <dbReference type="Proteomes" id="UP001054821"/>
    </source>
</evidence>
<dbReference type="EMBL" id="JAJFAZ020000005">
    <property type="protein sequence ID" value="KAI5330572.1"/>
    <property type="molecule type" value="Genomic_DNA"/>
</dbReference>
<sequence>MFSLDPENTVPFAGSEAMFADLGHFRKKSIKITFVCLIYPVLVLCYAGQAAYISKNLHVADFNHLSESIPHRIRHWFIALSLLASVVGSQATITASFFHHKSVPSTCLAVTIGFHDIMRIGSATGLAVISGMLVRLVSCHS</sequence>
<keyword evidence="3" id="KW-0472">Membrane</keyword>
<dbReference type="GO" id="GO:0015079">
    <property type="term" value="F:potassium ion transmembrane transporter activity"/>
    <property type="evidence" value="ECO:0007669"/>
    <property type="project" value="InterPro"/>
</dbReference>
<organism evidence="5 6">
    <name type="scientific">Prunus dulcis</name>
    <name type="common">Almond</name>
    <name type="synonym">Amygdalus dulcis</name>
    <dbReference type="NCBI Taxonomy" id="3755"/>
    <lineage>
        <taxon>Eukaryota</taxon>
        <taxon>Viridiplantae</taxon>
        <taxon>Streptophyta</taxon>
        <taxon>Embryophyta</taxon>
        <taxon>Tracheophyta</taxon>
        <taxon>Spermatophyta</taxon>
        <taxon>Magnoliopsida</taxon>
        <taxon>eudicotyledons</taxon>
        <taxon>Gunneridae</taxon>
        <taxon>Pentapetalae</taxon>
        <taxon>rosids</taxon>
        <taxon>fabids</taxon>
        <taxon>Rosales</taxon>
        <taxon>Rosaceae</taxon>
        <taxon>Amygdaloideae</taxon>
        <taxon>Amygdaleae</taxon>
        <taxon>Prunus</taxon>
    </lineage>
</organism>
<comment type="subcellular location">
    <subcellularLocation>
        <location evidence="1">Cell membrane</location>
        <topology evidence="1">Multi-pass membrane protein</topology>
    </subcellularLocation>
</comment>
<dbReference type="PANTHER" id="PTHR30540:SF97">
    <property type="entry name" value="POTASSIUM TRANSPORTER"/>
    <property type="match status" value="1"/>
</dbReference>
<reference evidence="5 6" key="1">
    <citation type="journal article" date="2022" name="G3 (Bethesda)">
        <title>Whole-genome sequence and methylome profiling of the almond [Prunus dulcis (Mill.) D.A. Webb] cultivar 'Nonpareil'.</title>
        <authorList>
            <person name="D'Amico-Willman K.M."/>
            <person name="Ouma W.Z."/>
            <person name="Meulia T."/>
            <person name="Sideli G.M."/>
            <person name="Gradziel T.M."/>
            <person name="Fresnedo-Ramirez J."/>
        </authorList>
    </citation>
    <scope>NUCLEOTIDE SEQUENCE [LARGE SCALE GENOMIC DNA]</scope>
    <source>
        <strain evidence="5">Clone GOH B32 T37-40</strain>
    </source>
</reference>
<feature type="transmembrane region" description="Helical" evidence="3">
    <location>
        <begin position="32"/>
        <end position="54"/>
    </location>
</feature>
<dbReference type="AlphaFoldDB" id="A0AAD4VVF0"/>
<comment type="similarity">
    <text evidence="2">Belongs to the HAK/KUP transporter (TC 2.A.72.3) family.</text>
</comment>
<keyword evidence="3" id="KW-0812">Transmembrane</keyword>
<evidence type="ECO:0000259" key="4">
    <source>
        <dbReference type="Pfam" id="PF02705"/>
    </source>
</evidence>
<name>A0AAD4VVF0_PRUDU</name>
<evidence type="ECO:0000256" key="2">
    <source>
        <dbReference type="ARBA" id="ARBA00008440"/>
    </source>
</evidence>